<reference evidence="1 2" key="1">
    <citation type="submission" date="2022-09" db="EMBL/GenBank/DDBJ databases">
        <authorList>
            <person name="Palmer J.M."/>
        </authorList>
    </citation>
    <scope>NUCLEOTIDE SEQUENCE [LARGE SCALE GENOMIC DNA]</scope>
    <source>
        <strain evidence="1 2">DSM 7382</strain>
    </source>
</reference>
<accession>A0AAW0F947</accession>
<protein>
    <submittedName>
        <fullName evidence="1">Uncharacterized protein</fullName>
    </submittedName>
</protein>
<proteinExistence type="predicted"/>
<dbReference type="EMBL" id="JASBNA010000110">
    <property type="protein sequence ID" value="KAK7676618.1"/>
    <property type="molecule type" value="Genomic_DNA"/>
</dbReference>
<keyword evidence="2" id="KW-1185">Reference proteome</keyword>
<evidence type="ECO:0000313" key="2">
    <source>
        <dbReference type="Proteomes" id="UP001385951"/>
    </source>
</evidence>
<comment type="caution">
    <text evidence="1">The sequence shown here is derived from an EMBL/GenBank/DDBJ whole genome shotgun (WGS) entry which is preliminary data.</text>
</comment>
<sequence>MMILTAILVPAVEDLLRLKKKNLTGKSNKTLMRRHTNYVQELLHLAKSHARQSMSTATGKGGFATIKSLTQLTKKLDPLEPFMVQSSMANLGYFTLQTRWMRDVVTESVLDWIENSSSGPEVGRHGFVTDGDHSYFREGTLLTTCAFNSVLMAWAPVALHLGSSSDTEHHRPHFRYLNRNIVEAAGDKFNSKFLLNVFDFSSSQRSAHAEEYTATLRDLMPNWSTLVSSAQQAQYQAWLDEASNHQVGCETHFYRSVLVYGKTQI</sequence>
<gene>
    <name evidence="1" type="ORF">QCA50_020432</name>
</gene>
<dbReference type="Proteomes" id="UP001385951">
    <property type="component" value="Unassembled WGS sequence"/>
</dbReference>
<dbReference type="AlphaFoldDB" id="A0AAW0F947"/>
<evidence type="ECO:0000313" key="1">
    <source>
        <dbReference type="EMBL" id="KAK7676618.1"/>
    </source>
</evidence>
<name>A0AAW0F947_9APHY</name>
<organism evidence="1 2">
    <name type="scientific">Cerrena zonata</name>
    <dbReference type="NCBI Taxonomy" id="2478898"/>
    <lineage>
        <taxon>Eukaryota</taxon>
        <taxon>Fungi</taxon>
        <taxon>Dikarya</taxon>
        <taxon>Basidiomycota</taxon>
        <taxon>Agaricomycotina</taxon>
        <taxon>Agaricomycetes</taxon>
        <taxon>Polyporales</taxon>
        <taxon>Cerrenaceae</taxon>
        <taxon>Cerrena</taxon>
    </lineage>
</organism>